<dbReference type="PANTHER" id="PTHR43255:SF1">
    <property type="entry name" value="IRON-SULFUR-BINDING OXIDOREDUCTASE FADF-RELATED"/>
    <property type="match status" value="1"/>
</dbReference>
<feature type="domain" description="4Fe-4S ferredoxin-type" evidence="8">
    <location>
        <begin position="46"/>
        <end position="102"/>
    </location>
</feature>
<dbReference type="Gene3D" id="1.10.1060.10">
    <property type="entry name" value="Alpha-helical ferredoxin"/>
    <property type="match status" value="1"/>
</dbReference>
<evidence type="ECO:0000259" key="8">
    <source>
        <dbReference type="Pfam" id="PF13183"/>
    </source>
</evidence>
<evidence type="ECO:0000256" key="6">
    <source>
        <dbReference type="ARBA" id="ARBA00023014"/>
    </source>
</evidence>
<dbReference type="eggNOG" id="arCOG00332">
    <property type="taxonomic scope" value="Archaea"/>
</dbReference>
<dbReference type="KEGG" id="ast:Asulf_01840"/>
<dbReference type="InterPro" id="IPR017900">
    <property type="entry name" value="4Fe4S_Fe_S_CS"/>
</dbReference>
<dbReference type="GO" id="GO:0051539">
    <property type="term" value="F:4 iron, 4 sulfur cluster binding"/>
    <property type="evidence" value="ECO:0007669"/>
    <property type="project" value="UniProtKB-KW"/>
</dbReference>
<name>N0BDV5_9EURY</name>
<organism evidence="9 10">
    <name type="scientific">Archaeoglobus sulfaticallidus PM70-1</name>
    <dbReference type="NCBI Taxonomy" id="387631"/>
    <lineage>
        <taxon>Archaea</taxon>
        <taxon>Methanobacteriati</taxon>
        <taxon>Methanobacteriota</taxon>
        <taxon>Archaeoglobi</taxon>
        <taxon>Archaeoglobales</taxon>
        <taxon>Archaeoglobaceae</taxon>
        <taxon>Archaeoglobus</taxon>
    </lineage>
</organism>
<dbReference type="InterPro" id="IPR009051">
    <property type="entry name" value="Helical_ferredxn"/>
</dbReference>
<dbReference type="Proteomes" id="UP000013307">
    <property type="component" value="Chromosome"/>
</dbReference>
<evidence type="ECO:0000313" key="10">
    <source>
        <dbReference type="Proteomes" id="UP000013307"/>
    </source>
</evidence>
<dbReference type="EMBL" id="CP005290">
    <property type="protein sequence ID" value="AGK61809.1"/>
    <property type="molecule type" value="Genomic_DNA"/>
</dbReference>
<dbReference type="GO" id="GO:0016491">
    <property type="term" value="F:oxidoreductase activity"/>
    <property type="evidence" value="ECO:0007669"/>
    <property type="project" value="UniProtKB-KW"/>
</dbReference>
<comment type="similarity">
    <text evidence="1">Belongs to the HdrC family.</text>
</comment>
<dbReference type="AlphaFoldDB" id="N0BDV5"/>
<dbReference type="SUPFAM" id="SSF46548">
    <property type="entry name" value="alpha-helical ferredoxin"/>
    <property type="match status" value="1"/>
</dbReference>
<dbReference type="Pfam" id="PF02754">
    <property type="entry name" value="CCG"/>
    <property type="match status" value="2"/>
</dbReference>
<dbReference type="STRING" id="387631.Asulf_01840"/>
<dbReference type="PROSITE" id="PS00198">
    <property type="entry name" value="4FE4S_FER_1"/>
    <property type="match status" value="1"/>
</dbReference>
<dbReference type="InterPro" id="IPR004017">
    <property type="entry name" value="Cys_rich_dom"/>
</dbReference>
<keyword evidence="5" id="KW-0408">Iron</keyword>
<evidence type="ECO:0000313" key="9">
    <source>
        <dbReference type="EMBL" id="AGK61809.1"/>
    </source>
</evidence>
<evidence type="ECO:0000259" key="7">
    <source>
        <dbReference type="Pfam" id="PF02754"/>
    </source>
</evidence>
<dbReference type="PANTHER" id="PTHR43255">
    <property type="entry name" value="IRON-SULFUR-BINDING OXIDOREDUCTASE FADF-RELATED-RELATED"/>
    <property type="match status" value="1"/>
</dbReference>
<feature type="domain" description="Cysteine-rich" evidence="7">
    <location>
        <begin position="283"/>
        <end position="366"/>
    </location>
</feature>
<keyword evidence="3" id="KW-0479">Metal-binding</keyword>
<dbReference type="HOGENOM" id="CLU_023081_2_2_2"/>
<keyword evidence="4" id="KW-0560">Oxidoreductase</keyword>
<reference evidence="9 10" key="1">
    <citation type="journal article" date="2013" name="Genome Announc.">
        <title>Complete Genome Sequence of the Thermophilic and Facultatively Chemolithoautotrophic Sulfate Reducer Archaeoglobus sulfaticallidus Strain PM70-1T.</title>
        <authorList>
            <person name="Stokke R."/>
            <person name="Hocking W.P."/>
            <person name="Steinsbu B.O."/>
            <person name="Steen I.H."/>
        </authorList>
    </citation>
    <scope>NUCLEOTIDE SEQUENCE [LARGE SCALE GENOMIC DNA]</scope>
    <source>
        <strain evidence="9">PM70-1</strain>
    </source>
</reference>
<dbReference type="GO" id="GO:0046872">
    <property type="term" value="F:metal ion binding"/>
    <property type="evidence" value="ECO:0007669"/>
    <property type="project" value="UniProtKB-KW"/>
</dbReference>
<dbReference type="InterPro" id="IPR017896">
    <property type="entry name" value="4Fe4S_Fe-S-bd"/>
</dbReference>
<evidence type="ECO:0000256" key="1">
    <source>
        <dbReference type="ARBA" id="ARBA00007097"/>
    </source>
</evidence>
<keyword evidence="6" id="KW-0411">Iron-sulfur</keyword>
<evidence type="ECO:0000256" key="2">
    <source>
        <dbReference type="ARBA" id="ARBA00022485"/>
    </source>
</evidence>
<evidence type="ECO:0000256" key="3">
    <source>
        <dbReference type="ARBA" id="ARBA00022723"/>
    </source>
</evidence>
<protein>
    <submittedName>
        <fullName evidence="9">Fe-S oxidoreductase</fullName>
    </submittedName>
</protein>
<feature type="domain" description="Cysteine-rich" evidence="7">
    <location>
        <begin position="166"/>
        <end position="250"/>
    </location>
</feature>
<dbReference type="InterPro" id="IPR051460">
    <property type="entry name" value="HdrC_iron-sulfur_subunit"/>
</dbReference>
<evidence type="ECO:0000256" key="5">
    <source>
        <dbReference type="ARBA" id="ARBA00023004"/>
    </source>
</evidence>
<gene>
    <name evidence="9" type="ORF">Asulf_01840</name>
</gene>
<dbReference type="GO" id="GO:0005886">
    <property type="term" value="C:plasma membrane"/>
    <property type="evidence" value="ECO:0007669"/>
    <property type="project" value="TreeGrafter"/>
</dbReference>
<keyword evidence="10" id="KW-1185">Reference proteome</keyword>
<proteinExistence type="inferred from homology"/>
<dbReference type="Pfam" id="PF13183">
    <property type="entry name" value="Fer4_8"/>
    <property type="match status" value="1"/>
</dbReference>
<evidence type="ECO:0000256" key="4">
    <source>
        <dbReference type="ARBA" id="ARBA00023002"/>
    </source>
</evidence>
<keyword evidence="2" id="KW-0004">4Fe-4S</keyword>
<accession>N0BDV5</accession>
<sequence>MFGLEALLCVLIQTSGRWNIFGWMYILKKFEIPKVINSLEHENLMLSVCMQCGTCSASCTSRQSFNLRKLILNLNLTGNDLSDSIWDCTTCLTCQTRCPRGIPLTEIIVDSRKEFVETGRIPSEIRDMLDSIYKHKNPFGEGKYKRKKFIEDIKKKFDVSDISEYYWFIGCVSSYESRSMEVVEKTARIFKDIGIDFSVDADEGCCGNEAMVLGEEGLFELLKEENEMFFKERGVEKVIASSPHCYNAFKKYYGLEVLTPVEVIYKAIKEGTLEFKYDVDARVTYHDPCYLGRYNGIYDAPREVIKSVYNVEFVEMQRIRENSYCCGGGSGNFLRESRANVQRVREALSTNADILVVSCPICLIMLEDAVKTLNSDLAVMDVVELVHLAMYGY</sequence>